<keyword evidence="2" id="KW-0378">Hydrolase</keyword>
<dbReference type="Proteomes" id="UP000604825">
    <property type="component" value="Unassembled WGS sequence"/>
</dbReference>
<evidence type="ECO:0000256" key="4">
    <source>
        <dbReference type="RuleBase" id="RU003690"/>
    </source>
</evidence>
<comment type="similarity">
    <text evidence="1 4">Belongs to the glycosyl hydrolase 1 family.</text>
</comment>
<feature type="signal peptide" evidence="6">
    <location>
        <begin position="1"/>
        <end position="26"/>
    </location>
</feature>
<evidence type="ECO:0000256" key="1">
    <source>
        <dbReference type="ARBA" id="ARBA00010838"/>
    </source>
</evidence>
<keyword evidence="6" id="KW-0732">Signal</keyword>
<dbReference type="InterPro" id="IPR017853">
    <property type="entry name" value="GH"/>
</dbReference>
<dbReference type="PANTHER" id="PTHR10353:SF209">
    <property type="entry name" value="GALACTOLIPID GALACTOSYLTRANSFERASE SFR2, CHLOROPLASTIC"/>
    <property type="match status" value="1"/>
</dbReference>
<dbReference type="OrthoDB" id="65569at2759"/>
<feature type="region of interest" description="Disordered" evidence="5">
    <location>
        <begin position="211"/>
        <end position="230"/>
    </location>
</feature>
<comment type="caution">
    <text evidence="7">The sequence shown here is derived from an EMBL/GenBank/DDBJ whole genome shotgun (WGS) entry which is preliminary data.</text>
</comment>
<reference evidence="7" key="1">
    <citation type="submission" date="2020-10" db="EMBL/GenBank/DDBJ databases">
        <authorList>
            <person name="Han B."/>
            <person name="Lu T."/>
            <person name="Zhao Q."/>
            <person name="Huang X."/>
            <person name="Zhao Y."/>
        </authorList>
    </citation>
    <scope>NUCLEOTIDE SEQUENCE</scope>
</reference>
<protein>
    <submittedName>
        <fullName evidence="7">Uncharacterized protein</fullName>
    </submittedName>
</protein>
<dbReference type="GO" id="GO:0008422">
    <property type="term" value="F:beta-glucosidase activity"/>
    <property type="evidence" value="ECO:0007669"/>
    <property type="project" value="TreeGrafter"/>
</dbReference>
<dbReference type="SUPFAM" id="SSF51445">
    <property type="entry name" value="(Trans)glycosidases"/>
    <property type="match status" value="1"/>
</dbReference>
<organism evidence="7 8">
    <name type="scientific">Miscanthus lutarioriparius</name>
    <dbReference type="NCBI Taxonomy" id="422564"/>
    <lineage>
        <taxon>Eukaryota</taxon>
        <taxon>Viridiplantae</taxon>
        <taxon>Streptophyta</taxon>
        <taxon>Embryophyta</taxon>
        <taxon>Tracheophyta</taxon>
        <taxon>Spermatophyta</taxon>
        <taxon>Magnoliopsida</taxon>
        <taxon>Liliopsida</taxon>
        <taxon>Poales</taxon>
        <taxon>Poaceae</taxon>
        <taxon>PACMAD clade</taxon>
        <taxon>Panicoideae</taxon>
        <taxon>Andropogonodae</taxon>
        <taxon>Andropogoneae</taxon>
        <taxon>Saccharinae</taxon>
        <taxon>Miscanthus</taxon>
    </lineage>
</organism>
<dbReference type="Pfam" id="PF00232">
    <property type="entry name" value="Glyco_hydro_1"/>
    <property type="match status" value="1"/>
</dbReference>
<evidence type="ECO:0000256" key="3">
    <source>
        <dbReference type="ARBA" id="ARBA00023295"/>
    </source>
</evidence>
<dbReference type="CDD" id="cd00551">
    <property type="entry name" value="AmyAc_family"/>
    <property type="match status" value="1"/>
</dbReference>
<sequence length="592" mass="65885">MPLPAFLAAAARLAVLVAAAVTAANAASFARYRRRHLRHIPNPIDESADPIADFRALPSNSAAAPAAEEAAGPAPLSPLSNPISALYLFRLLGSNGSGYRSERPHWCCSAVVSFGFQATQLTRLYSIYVNRYLIIGKQSIPSDMEVLMVCLVLRRRWQFLLWASDQAGACRGQVGRCLASVCSRAFLCDDKEAMCDHKTADAVMASAAGDGGAQLASRSRGDEKAGDGEKRKPLKVAMEAMLRGFEMFVEGGESGSGDNCSHNVAAWHNVPCPQERLKFWSDPDTELKLAKETGISVFRLGIDWTRVMPKEPTEELKSSVNFAALERYRWIIQRLHEYGMKVMLTLFHHSLPPWAGEYGGWRMEKTVKYFMDFVRLVVDRVSDLVDYWVVFNEPHVFVMLTYCAGAWPGGDPNAIEVATSALPTGVYNQALHWMAIAHAEAYDYIHSETKVKGKPIVGVAHHVSLTRPYGLFDVAAVTLANSLTLFPYIDSICDKLDFIGINYYGQFNERYKSLNIPFIITENGVSDETDLIRKPYILEHLLAIYAAIIMNWENYKTGQAGCLEELQQAAFQKKTRPFFRAVDKHGRMYAGK</sequence>
<feature type="compositionally biased region" description="Basic and acidic residues" evidence="5">
    <location>
        <begin position="219"/>
        <end position="230"/>
    </location>
</feature>
<dbReference type="GO" id="GO:0005975">
    <property type="term" value="P:carbohydrate metabolic process"/>
    <property type="evidence" value="ECO:0007669"/>
    <property type="project" value="InterPro"/>
</dbReference>
<dbReference type="PANTHER" id="PTHR10353">
    <property type="entry name" value="GLYCOSYL HYDROLASE"/>
    <property type="match status" value="1"/>
</dbReference>
<dbReference type="EMBL" id="CAJGYO010000010">
    <property type="protein sequence ID" value="CAD6255704.1"/>
    <property type="molecule type" value="Genomic_DNA"/>
</dbReference>
<evidence type="ECO:0000256" key="5">
    <source>
        <dbReference type="SAM" id="MobiDB-lite"/>
    </source>
</evidence>
<dbReference type="AlphaFoldDB" id="A0A811QIK0"/>
<proteinExistence type="inferred from homology"/>
<dbReference type="Gene3D" id="3.20.20.80">
    <property type="entry name" value="Glycosidases"/>
    <property type="match status" value="2"/>
</dbReference>
<evidence type="ECO:0000256" key="6">
    <source>
        <dbReference type="SAM" id="SignalP"/>
    </source>
</evidence>
<evidence type="ECO:0000313" key="8">
    <source>
        <dbReference type="Proteomes" id="UP000604825"/>
    </source>
</evidence>
<accession>A0A811QIK0</accession>
<keyword evidence="8" id="KW-1185">Reference proteome</keyword>
<feature type="chain" id="PRO_5032751594" evidence="6">
    <location>
        <begin position="27"/>
        <end position="592"/>
    </location>
</feature>
<gene>
    <name evidence="7" type="ORF">NCGR_LOCUS39243</name>
</gene>
<name>A0A811QIK0_9POAL</name>
<evidence type="ECO:0000256" key="2">
    <source>
        <dbReference type="ARBA" id="ARBA00022801"/>
    </source>
</evidence>
<dbReference type="InterPro" id="IPR001360">
    <property type="entry name" value="Glyco_hydro_1"/>
</dbReference>
<keyword evidence="3" id="KW-0326">Glycosidase</keyword>
<evidence type="ECO:0000313" key="7">
    <source>
        <dbReference type="EMBL" id="CAD6255704.1"/>
    </source>
</evidence>